<proteinExistence type="predicted"/>
<feature type="transmembrane region" description="Helical" evidence="1">
    <location>
        <begin position="34"/>
        <end position="56"/>
    </location>
</feature>
<feature type="non-terminal residue" evidence="2">
    <location>
        <position position="1"/>
    </location>
</feature>
<protein>
    <submittedName>
        <fullName evidence="2">DivIC family protein</fullName>
    </submittedName>
</protein>
<evidence type="ECO:0000256" key="1">
    <source>
        <dbReference type="SAM" id="Phobius"/>
    </source>
</evidence>
<dbReference type="PANTHER" id="PTHR40027:SF1">
    <property type="entry name" value="CELL DIVISION PROTEIN DIVIC"/>
    <property type="match status" value="1"/>
</dbReference>
<keyword evidence="3" id="KW-1185">Reference proteome</keyword>
<dbReference type="InterPro" id="IPR039076">
    <property type="entry name" value="DivIC"/>
</dbReference>
<dbReference type="InterPro" id="IPR007060">
    <property type="entry name" value="FtsL/DivIC"/>
</dbReference>
<dbReference type="Proteomes" id="UP000003412">
    <property type="component" value="Chromosome"/>
</dbReference>
<keyword evidence="1" id="KW-1133">Transmembrane helix</keyword>
<dbReference type="PANTHER" id="PTHR40027">
    <property type="entry name" value="CELL DIVISION PROTEIN DIVIC"/>
    <property type="match status" value="1"/>
</dbReference>
<sequence length="129" mass="15120">YMKKAESKVARIENRYIKDTATMKKTRSRRRVALFRRLAFMAIIFAVVGGLLTITYTKQVLTLKEKKAKQVQVDKKMVAMKDEEEALNDQIKKLHNDEYIAKLARSEYYLSKDGEIIFNIPEENSKQKE</sequence>
<organism evidence="2 3">
    <name type="scientific">Listeria marthii FSL S4-120</name>
    <dbReference type="NCBI Taxonomy" id="702457"/>
    <lineage>
        <taxon>Bacteria</taxon>
        <taxon>Bacillati</taxon>
        <taxon>Bacillota</taxon>
        <taxon>Bacilli</taxon>
        <taxon>Bacillales</taxon>
        <taxon>Listeriaceae</taxon>
        <taxon>Listeria</taxon>
    </lineage>
</organism>
<keyword evidence="1" id="KW-0472">Membrane</keyword>
<comment type="caution">
    <text evidence="2">The sequence shown here is derived from an EMBL/GenBank/DDBJ whole genome shotgun (WGS) entry which is preliminary data.</text>
</comment>
<accession>A0ABP2K1M7</accession>
<evidence type="ECO:0000313" key="3">
    <source>
        <dbReference type="Proteomes" id="UP000003412"/>
    </source>
</evidence>
<dbReference type="EMBL" id="ADXF01000182">
    <property type="protein sequence ID" value="EFR89031.1"/>
    <property type="molecule type" value="Genomic_DNA"/>
</dbReference>
<reference evidence="2 3" key="1">
    <citation type="journal article" date="2010" name="Microbiol. Resour. Announc.">
        <title>Comparative genomics of the bacterial genus Listeria: Genome evolution is characterized by limited gene acquisition and limited gene loss.</title>
        <authorList>
            <person name="den Bakker H.C."/>
            <person name="Cummings C.A."/>
            <person name="Ferreira V."/>
            <person name="Vatta P."/>
            <person name="Orsi R.H."/>
            <person name="Degoricija L."/>
            <person name="Barker M."/>
            <person name="Petrauskene O."/>
            <person name="Furtado M.R."/>
            <person name="Wiedmann M."/>
        </authorList>
    </citation>
    <scope>NUCLEOTIDE SEQUENCE [LARGE SCALE GENOMIC DNA]</scope>
    <source>
        <strain evidence="2 3">FSL S4-120</strain>
    </source>
</reference>
<gene>
    <name evidence="2" type="ORF">NT05LM_0315</name>
</gene>
<evidence type="ECO:0000313" key="2">
    <source>
        <dbReference type="EMBL" id="EFR89031.1"/>
    </source>
</evidence>
<name>A0ABP2K1M7_9LIST</name>
<dbReference type="Pfam" id="PF04977">
    <property type="entry name" value="DivIC"/>
    <property type="match status" value="1"/>
</dbReference>
<keyword evidence="1" id="KW-0812">Transmembrane</keyword>